<keyword evidence="3" id="KW-1185">Reference proteome</keyword>
<name>W9APJ4_9BACI</name>
<reference evidence="2" key="1">
    <citation type="submission" date="2014-03" db="EMBL/GenBank/DDBJ databases">
        <title>Draft genome sequencing of Oceanobacillus picturae strain S1 isolated from human gut.</title>
        <authorList>
            <person name="Croce O."/>
            <person name="Lagier J.C."/>
            <person name="Raoult D."/>
        </authorList>
    </citation>
    <scope>NUCLEOTIDE SEQUENCE [LARGE SCALE GENOMIC DNA]</scope>
    <source>
        <strain evidence="2">S1</strain>
    </source>
</reference>
<feature type="transmembrane region" description="Helical" evidence="1">
    <location>
        <begin position="6"/>
        <end position="23"/>
    </location>
</feature>
<dbReference type="STRING" id="171693.BN988_03384"/>
<feature type="transmembrane region" description="Helical" evidence="1">
    <location>
        <begin position="89"/>
        <end position="106"/>
    </location>
</feature>
<feature type="transmembrane region" description="Helical" evidence="1">
    <location>
        <begin position="61"/>
        <end position="82"/>
    </location>
</feature>
<keyword evidence="1" id="KW-1133">Transmembrane helix</keyword>
<organism evidence="2 3">
    <name type="scientific">Oceanobacillus picturae</name>
    <dbReference type="NCBI Taxonomy" id="171693"/>
    <lineage>
        <taxon>Bacteria</taxon>
        <taxon>Bacillati</taxon>
        <taxon>Bacillota</taxon>
        <taxon>Bacilli</taxon>
        <taxon>Bacillales</taxon>
        <taxon>Bacillaceae</taxon>
        <taxon>Oceanobacillus</taxon>
    </lineage>
</organism>
<gene>
    <name evidence="2" type="ORF">BN988_03384</name>
</gene>
<proteinExistence type="predicted"/>
<accession>W9APJ4</accession>
<evidence type="ECO:0000313" key="3">
    <source>
        <dbReference type="Proteomes" id="UP000028863"/>
    </source>
</evidence>
<protein>
    <submittedName>
        <fullName evidence="2">Uncharacterized protein</fullName>
    </submittedName>
</protein>
<dbReference type="Proteomes" id="UP000028863">
    <property type="component" value="Unassembled WGS sequence"/>
</dbReference>
<evidence type="ECO:0000256" key="1">
    <source>
        <dbReference type="SAM" id="Phobius"/>
    </source>
</evidence>
<dbReference type="EMBL" id="CCAX010000003">
    <property type="protein sequence ID" value="CDO04817.1"/>
    <property type="molecule type" value="Genomic_DNA"/>
</dbReference>
<evidence type="ECO:0000313" key="2">
    <source>
        <dbReference type="EMBL" id="CDO04817.1"/>
    </source>
</evidence>
<reference evidence="2" key="2">
    <citation type="submission" date="2014-03" db="EMBL/GenBank/DDBJ databases">
        <authorList>
            <person name="Urmite Genomes"/>
        </authorList>
    </citation>
    <scope>NUCLEOTIDE SEQUENCE</scope>
    <source>
        <strain evidence="2">S1</strain>
    </source>
</reference>
<comment type="caution">
    <text evidence="2">The sequence shown here is derived from an EMBL/GenBank/DDBJ whole genome shotgun (WGS) entry which is preliminary data.</text>
</comment>
<dbReference type="RefSeq" id="WP_036578064.1">
    <property type="nucleotide sequence ID" value="NZ_CABLBW010000003.1"/>
</dbReference>
<sequence length="108" mass="12146">MLHGIIMTLFGLISLIGVVGYLLKNQSLIRGKKLSLFFFTFSHVCFLITGIMSWLTSVSPIVFISTVVLVFISRIINGLILYGKNNPRHYLVTGAILMLAFLLYLYCL</sequence>
<feature type="transmembrane region" description="Helical" evidence="1">
    <location>
        <begin position="35"/>
        <end position="55"/>
    </location>
</feature>
<keyword evidence="1" id="KW-0472">Membrane</keyword>
<dbReference type="AlphaFoldDB" id="W9APJ4"/>
<keyword evidence="1" id="KW-0812">Transmembrane</keyword>